<reference evidence="1 2" key="1">
    <citation type="submission" date="2024-09" db="EMBL/GenBank/DDBJ databases">
        <authorList>
            <person name="Sun Q."/>
            <person name="Mori K."/>
        </authorList>
    </citation>
    <scope>NUCLEOTIDE SEQUENCE [LARGE SCALE GENOMIC DNA]</scope>
    <source>
        <strain evidence="1 2">CECT 7955</strain>
    </source>
</reference>
<evidence type="ECO:0000313" key="2">
    <source>
        <dbReference type="Proteomes" id="UP001589607"/>
    </source>
</evidence>
<dbReference type="Pfam" id="PF16148">
    <property type="entry name" value="DUF4856"/>
    <property type="match status" value="1"/>
</dbReference>
<sequence length="401" mass="43395">MRLTNYFLGSLSIALFILTSCSDNDDAVQENSLSVPQTYTFERNSATTVDFGGQTSRILMLEELGNYIKGHATAGTVVDVATLENMYTNTNNPFSTSDLNTSGKQLKDKTAASKDYFVNFGGGGSSAEQVEIRSNFEAQFLNANDASQGNVAVAGTAGSYVDGSSTRLFAANGVEPQQILLKGLMGACLMDQVLNNYLSVAVLDEATNRVDNTNKVVVTGKNYTNMEHKWDEAYGYIYGAGGGKFWDSYINQVNADVDFNNVKADIELAFRKGRAAIVANDYAVRDAQIKIIKEQLAKVPAVRAVYYLKSGKAKLITDNGAKAFHALSEAYGFIMALRYTNNPSTDAPYLSKAEVNAILADLEAGTNGFWDVDYLNANIDAMANTIATRFGFTVAQAETVN</sequence>
<keyword evidence="2" id="KW-1185">Reference proteome</keyword>
<dbReference type="RefSeq" id="WP_236455318.1">
    <property type="nucleotide sequence ID" value="NZ_CBCSGE010000004.1"/>
</dbReference>
<protein>
    <submittedName>
        <fullName evidence="1">DUF4856 domain-containing protein</fullName>
    </submittedName>
</protein>
<accession>A0ABV5GQG1</accession>
<dbReference type="Proteomes" id="UP001589607">
    <property type="component" value="Unassembled WGS sequence"/>
</dbReference>
<comment type="caution">
    <text evidence="1">The sequence shown here is derived from an EMBL/GenBank/DDBJ whole genome shotgun (WGS) entry which is preliminary data.</text>
</comment>
<dbReference type="InterPro" id="IPR032331">
    <property type="entry name" value="DUF4856"/>
</dbReference>
<gene>
    <name evidence="1" type="ORF">ACFFVF_13970</name>
</gene>
<proteinExistence type="predicted"/>
<organism evidence="1 2">
    <name type="scientific">Flavobacterium jumunjinense</name>
    <dbReference type="NCBI Taxonomy" id="998845"/>
    <lineage>
        <taxon>Bacteria</taxon>
        <taxon>Pseudomonadati</taxon>
        <taxon>Bacteroidota</taxon>
        <taxon>Flavobacteriia</taxon>
        <taxon>Flavobacteriales</taxon>
        <taxon>Flavobacteriaceae</taxon>
        <taxon>Flavobacterium</taxon>
    </lineage>
</organism>
<dbReference type="PROSITE" id="PS51257">
    <property type="entry name" value="PROKAR_LIPOPROTEIN"/>
    <property type="match status" value="1"/>
</dbReference>
<dbReference type="EMBL" id="JBHMEY010000060">
    <property type="protein sequence ID" value="MFB9097624.1"/>
    <property type="molecule type" value="Genomic_DNA"/>
</dbReference>
<name>A0ABV5GQG1_9FLAO</name>
<evidence type="ECO:0000313" key="1">
    <source>
        <dbReference type="EMBL" id="MFB9097624.1"/>
    </source>
</evidence>